<evidence type="ECO:0000313" key="14">
    <source>
        <dbReference type="EMBL" id="KAJ6248714.1"/>
    </source>
</evidence>
<reference evidence="14" key="1">
    <citation type="submission" date="2022-08" db="EMBL/GenBank/DDBJ databases">
        <title>Novel sulfate-reducing endosymbionts in the free-living metamonad Anaeramoeba.</title>
        <authorList>
            <person name="Jerlstrom-Hultqvist J."/>
            <person name="Cepicka I."/>
            <person name="Gallot-Lavallee L."/>
            <person name="Salas-Leiva D."/>
            <person name="Curtis B.A."/>
            <person name="Zahonova K."/>
            <person name="Pipaliya S."/>
            <person name="Dacks J."/>
            <person name="Roger A.J."/>
        </authorList>
    </citation>
    <scope>NUCLEOTIDE SEQUENCE</scope>
    <source>
        <strain evidence="14">Schooner1</strain>
    </source>
</reference>
<keyword evidence="8" id="KW-0256">Endoplasmic reticulum</keyword>
<protein>
    <recommendedName>
        <fullName evidence="5">ditrans,polycis-polyprenyl diphosphate synthase [(2E,6E)-farnesyldiphosphate specific]</fullName>
        <ecNumber evidence="5">2.5.1.87</ecNumber>
    </recommendedName>
</protein>
<dbReference type="EC" id="2.5.1.87" evidence="5"/>
<feature type="region of interest" description="Disordered" evidence="13">
    <location>
        <begin position="190"/>
        <end position="249"/>
    </location>
</feature>
<evidence type="ECO:0000256" key="3">
    <source>
        <dbReference type="ARBA" id="ARBA00004922"/>
    </source>
</evidence>
<evidence type="ECO:0000256" key="12">
    <source>
        <dbReference type="ARBA" id="ARBA00047353"/>
    </source>
</evidence>
<keyword evidence="10" id="KW-1133">Transmembrane helix</keyword>
<dbReference type="Proteomes" id="UP001150062">
    <property type="component" value="Unassembled WGS sequence"/>
</dbReference>
<evidence type="ECO:0000256" key="1">
    <source>
        <dbReference type="ARBA" id="ARBA00001946"/>
    </source>
</evidence>
<evidence type="ECO:0000256" key="2">
    <source>
        <dbReference type="ARBA" id="ARBA00004586"/>
    </source>
</evidence>
<dbReference type="Gene3D" id="3.40.1180.10">
    <property type="entry name" value="Decaprenyl diphosphate synthase-like"/>
    <property type="match status" value="1"/>
</dbReference>
<feature type="compositionally biased region" description="Basic and acidic residues" evidence="13">
    <location>
        <begin position="205"/>
        <end position="234"/>
    </location>
</feature>
<comment type="catalytic activity">
    <reaction evidence="12">
        <text>n isopentenyl diphosphate + (2E,6E)-farnesyl diphosphate = a di-trans,poly-cis-polyprenyl diphosphate + n diphosphate</text>
        <dbReference type="Rhea" id="RHEA:53008"/>
        <dbReference type="Rhea" id="RHEA-COMP:19494"/>
        <dbReference type="ChEBI" id="CHEBI:33019"/>
        <dbReference type="ChEBI" id="CHEBI:128769"/>
        <dbReference type="ChEBI" id="CHEBI:136960"/>
        <dbReference type="ChEBI" id="CHEBI:175763"/>
        <dbReference type="EC" id="2.5.1.87"/>
    </reaction>
</comment>
<dbReference type="Pfam" id="PF01255">
    <property type="entry name" value="Prenyltransf"/>
    <property type="match status" value="1"/>
</dbReference>
<keyword evidence="11" id="KW-0472">Membrane</keyword>
<gene>
    <name evidence="14" type="ORF">M0813_17448</name>
</gene>
<dbReference type="PANTHER" id="PTHR21528">
    <property type="entry name" value="DEHYDRODOLICHYL DIPHOSPHATE SYNTHASE COMPLEX SUBUNIT NUS1"/>
    <property type="match status" value="1"/>
</dbReference>
<organism evidence="14 15">
    <name type="scientific">Anaeramoeba flamelloides</name>
    <dbReference type="NCBI Taxonomy" id="1746091"/>
    <lineage>
        <taxon>Eukaryota</taxon>
        <taxon>Metamonada</taxon>
        <taxon>Anaeramoebidae</taxon>
        <taxon>Anaeramoeba</taxon>
    </lineage>
</organism>
<evidence type="ECO:0000256" key="6">
    <source>
        <dbReference type="ARBA" id="ARBA00022679"/>
    </source>
</evidence>
<evidence type="ECO:0000256" key="8">
    <source>
        <dbReference type="ARBA" id="ARBA00022824"/>
    </source>
</evidence>
<comment type="subcellular location">
    <subcellularLocation>
        <location evidence="2">Endoplasmic reticulum membrane</location>
    </subcellularLocation>
</comment>
<evidence type="ECO:0000256" key="5">
    <source>
        <dbReference type="ARBA" id="ARBA00012596"/>
    </source>
</evidence>
<name>A0ABQ8YWD1_9EUKA</name>
<evidence type="ECO:0000256" key="7">
    <source>
        <dbReference type="ARBA" id="ARBA00022692"/>
    </source>
</evidence>
<evidence type="ECO:0000256" key="13">
    <source>
        <dbReference type="SAM" id="MobiDB-lite"/>
    </source>
</evidence>
<evidence type="ECO:0000256" key="11">
    <source>
        <dbReference type="ARBA" id="ARBA00023136"/>
    </source>
</evidence>
<keyword evidence="7" id="KW-0812">Transmembrane</keyword>
<dbReference type="InterPro" id="IPR036424">
    <property type="entry name" value="UPP_synth-like_sf"/>
</dbReference>
<dbReference type="SUPFAM" id="SSF64005">
    <property type="entry name" value="Undecaprenyl diphosphate synthase"/>
    <property type="match status" value="2"/>
</dbReference>
<evidence type="ECO:0000256" key="4">
    <source>
        <dbReference type="ARBA" id="ARBA00005432"/>
    </source>
</evidence>
<comment type="pathway">
    <text evidence="3">Protein modification; protein glycosylation.</text>
</comment>
<comment type="caution">
    <text evidence="14">The sequence shown here is derived from an EMBL/GenBank/DDBJ whole genome shotgun (WGS) entry which is preliminary data.</text>
</comment>
<accession>A0ABQ8YWD1</accession>
<sequence length="366" mass="43785">MSIIKKETTNFRNFVFSFFIKYKDFTTVSNQVSDFQKKPKHLAFLFDGDKIENQRSAISKLADLLVWSYSAQIPYITLFDRDGKIKNYKAQLEKEFTTKINNIKKKEHQNNKSKPTTPFNSDSNFRILSNIKMEDFKKEKEKYLQILIQSKDEKLQFKEVIKITENSKSIKKVNSKNKQVEIEDQLSSEKVKEKKIKEEEENENENEKEVEIENEIENKEETKEEEKEKEKKKEEEEEEEEKKEKEEKEKEKKQEIFKINLASEEQGKEQIVEITKWIDSLIQENEITKTSIHENSINNIYQEIIQTPDPELLIKFGADSKLTEFMPWQIRLTEFFFAGKFNSFSYYCFIESLKKFANQKNNFFFI</sequence>
<dbReference type="InterPro" id="IPR001441">
    <property type="entry name" value="UPP_synth-like"/>
</dbReference>
<dbReference type="EMBL" id="JAOAOG010000109">
    <property type="protein sequence ID" value="KAJ6248714.1"/>
    <property type="molecule type" value="Genomic_DNA"/>
</dbReference>
<evidence type="ECO:0000256" key="10">
    <source>
        <dbReference type="ARBA" id="ARBA00022989"/>
    </source>
</evidence>
<comment type="similarity">
    <text evidence="4">Belongs to the UPP synthase family.</text>
</comment>
<keyword evidence="9" id="KW-0460">Magnesium</keyword>
<keyword evidence="6" id="KW-0808">Transferase</keyword>
<proteinExistence type="inferred from homology"/>
<dbReference type="InterPro" id="IPR038887">
    <property type="entry name" value="Nus1/NgBR"/>
</dbReference>
<evidence type="ECO:0000313" key="15">
    <source>
        <dbReference type="Proteomes" id="UP001150062"/>
    </source>
</evidence>
<comment type="cofactor">
    <cofactor evidence="1">
        <name>Mg(2+)</name>
        <dbReference type="ChEBI" id="CHEBI:18420"/>
    </cofactor>
</comment>
<dbReference type="PANTHER" id="PTHR21528:SF0">
    <property type="entry name" value="DEHYDRODOLICHYL DIPHOSPHATE SYNTHASE COMPLEX SUBUNIT NUS1"/>
    <property type="match status" value="1"/>
</dbReference>
<evidence type="ECO:0000256" key="9">
    <source>
        <dbReference type="ARBA" id="ARBA00022842"/>
    </source>
</evidence>
<keyword evidence="15" id="KW-1185">Reference proteome</keyword>